<keyword evidence="3" id="KW-0378">Hydrolase</keyword>
<dbReference type="GO" id="GO:0004190">
    <property type="term" value="F:aspartic-type endopeptidase activity"/>
    <property type="evidence" value="ECO:0007669"/>
    <property type="project" value="UniProtKB-EC"/>
</dbReference>
<feature type="transmembrane region" description="Helical" evidence="1">
    <location>
        <begin position="165"/>
        <end position="183"/>
    </location>
</feature>
<reference evidence="4" key="1">
    <citation type="journal article" date="2019" name="Int. J. Syst. Evol. Microbiol.">
        <title>The Global Catalogue of Microorganisms (GCM) 10K type strain sequencing project: providing services to taxonomists for standard genome sequencing and annotation.</title>
        <authorList>
            <consortium name="The Broad Institute Genomics Platform"/>
            <consortium name="The Broad Institute Genome Sequencing Center for Infectious Disease"/>
            <person name="Wu L."/>
            <person name="Ma J."/>
        </authorList>
    </citation>
    <scope>NUCLEOTIDE SEQUENCE [LARGE SCALE GENOMIC DNA]</scope>
    <source>
        <strain evidence="4">JCM 4816</strain>
    </source>
</reference>
<dbReference type="RefSeq" id="WP_380588638.1">
    <property type="nucleotide sequence ID" value="NZ_JBHSQJ010000137.1"/>
</dbReference>
<dbReference type="EMBL" id="JBHSQJ010000137">
    <property type="protein sequence ID" value="MFC5910806.1"/>
    <property type="molecule type" value="Genomic_DNA"/>
</dbReference>
<dbReference type="InterPro" id="IPR000045">
    <property type="entry name" value="Prepilin_IV_endopep_pep"/>
</dbReference>
<evidence type="ECO:0000259" key="2">
    <source>
        <dbReference type="Pfam" id="PF01478"/>
    </source>
</evidence>
<feature type="transmembrane region" description="Helical" evidence="1">
    <location>
        <begin position="137"/>
        <end position="158"/>
    </location>
</feature>
<proteinExistence type="predicted"/>
<feature type="domain" description="Prepilin type IV endopeptidase peptidase" evidence="2">
    <location>
        <begin position="47"/>
        <end position="152"/>
    </location>
</feature>
<protein>
    <submittedName>
        <fullName evidence="3">Prepilin peptidase</fullName>
        <ecNumber evidence="3">3.4.23.43</ecNumber>
    </submittedName>
</protein>
<organism evidence="3 4">
    <name type="scientific">Streptacidiphilus monticola</name>
    <dbReference type="NCBI Taxonomy" id="2161674"/>
    <lineage>
        <taxon>Bacteria</taxon>
        <taxon>Bacillati</taxon>
        <taxon>Actinomycetota</taxon>
        <taxon>Actinomycetes</taxon>
        <taxon>Kitasatosporales</taxon>
        <taxon>Streptomycetaceae</taxon>
        <taxon>Streptacidiphilus</taxon>
    </lineage>
</organism>
<dbReference type="Gene3D" id="1.20.120.1220">
    <property type="match status" value="1"/>
</dbReference>
<keyword evidence="1" id="KW-0812">Transmembrane</keyword>
<feature type="transmembrane region" description="Helical" evidence="1">
    <location>
        <begin position="68"/>
        <end position="87"/>
    </location>
</feature>
<feature type="transmembrane region" description="Helical" evidence="1">
    <location>
        <begin position="12"/>
        <end position="33"/>
    </location>
</feature>
<evidence type="ECO:0000256" key="1">
    <source>
        <dbReference type="SAM" id="Phobius"/>
    </source>
</evidence>
<feature type="transmembrane region" description="Helical" evidence="1">
    <location>
        <begin position="94"/>
        <end position="117"/>
    </location>
</feature>
<keyword evidence="4" id="KW-1185">Reference proteome</keyword>
<dbReference type="EC" id="3.4.23.43" evidence="3"/>
<keyword evidence="1" id="KW-0472">Membrane</keyword>
<feature type="transmembrane region" description="Helical" evidence="1">
    <location>
        <begin position="40"/>
        <end position="56"/>
    </location>
</feature>
<keyword evidence="1" id="KW-1133">Transmembrane helix</keyword>
<accession>A0ABW1GBL5</accession>
<dbReference type="Proteomes" id="UP001596174">
    <property type="component" value="Unassembled WGS sequence"/>
</dbReference>
<evidence type="ECO:0000313" key="4">
    <source>
        <dbReference type="Proteomes" id="UP001596174"/>
    </source>
</evidence>
<sequence length="185" mass="18678">MGVAPDAETRAVLRADAVPIVVAAVLGAVLVAVRLGAVPLLPAALGFVLLAAPLAFLDARLHRLPDALTLPGYPFLLVLLIPVAATSPAAWLRAVLAAALCAGGYLLLVLLGGAGLGDVKAAGLVGLLLGTVGWRSVLAGTVFAFLLAAGWAVALLVLRRAHRRSHLAFGPFLLGGALLALLTQA</sequence>
<name>A0ABW1GBL5_9ACTN</name>
<dbReference type="Pfam" id="PF01478">
    <property type="entry name" value="Peptidase_A24"/>
    <property type="match status" value="1"/>
</dbReference>
<gene>
    <name evidence="3" type="ORF">ACFP3V_26825</name>
</gene>
<comment type="caution">
    <text evidence="3">The sequence shown here is derived from an EMBL/GenBank/DDBJ whole genome shotgun (WGS) entry which is preliminary data.</text>
</comment>
<evidence type="ECO:0000313" key="3">
    <source>
        <dbReference type="EMBL" id="MFC5910806.1"/>
    </source>
</evidence>